<feature type="non-terminal residue" evidence="2">
    <location>
        <position position="120"/>
    </location>
</feature>
<proteinExistence type="predicted"/>
<reference evidence="2 3" key="1">
    <citation type="journal article" date="2021" name="BMC Genomics">
        <title>Datura genome reveals duplications of psychoactive alkaloid biosynthetic genes and high mutation rate following tissue culture.</title>
        <authorList>
            <person name="Rajewski A."/>
            <person name="Carter-House D."/>
            <person name="Stajich J."/>
            <person name="Litt A."/>
        </authorList>
    </citation>
    <scope>NUCLEOTIDE SEQUENCE [LARGE SCALE GENOMIC DNA]</scope>
    <source>
        <strain evidence="2">AR-01</strain>
    </source>
</reference>
<evidence type="ECO:0000313" key="2">
    <source>
        <dbReference type="EMBL" id="MCE3049756.1"/>
    </source>
</evidence>
<comment type="caution">
    <text evidence="2">The sequence shown here is derived from an EMBL/GenBank/DDBJ whole genome shotgun (WGS) entry which is preliminary data.</text>
</comment>
<accession>A0ABS8WI41</accession>
<organism evidence="2 3">
    <name type="scientific">Datura stramonium</name>
    <name type="common">Jimsonweed</name>
    <name type="synonym">Common thornapple</name>
    <dbReference type="NCBI Taxonomy" id="4076"/>
    <lineage>
        <taxon>Eukaryota</taxon>
        <taxon>Viridiplantae</taxon>
        <taxon>Streptophyta</taxon>
        <taxon>Embryophyta</taxon>
        <taxon>Tracheophyta</taxon>
        <taxon>Spermatophyta</taxon>
        <taxon>Magnoliopsida</taxon>
        <taxon>eudicotyledons</taxon>
        <taxon>Gunneridae</taxon>
        <taxon>Pentapetalae</taxon>
        <taxon>asterids</taxon>
        <taxon>lamiids</taxon>
        <taxon>Solanales</taxon>
        <taxon>Solanaceae</taxon>
        <taxon>Solanoideae</taxon>
        <taxon>Datureae</taxon>
        <taxon>Datura</taxon>
    </lineage>
</organism>
<dbReference type="Proteomes" id="UP000823775">
    <property type="component" value="Unassembled WGS sequence"/>
</dbReference>
<dbReference type="EMBL" id="JACEIK010007113">
    <property type="protein sequence ID" value="MCE3049756.1"/>
    <property type="molecule type" value="Genomic_DNA"/>
</dbReference>
<protein>
    <recommendedName>
        <fullName evidence="1">Putative plant transposon protein domain-containing protein</fullName>
    </recommendedName>
</protein>
<feature type="domain" description="Putative plant transposon protein" evidence="1">
    <location>
        <begin position="29"/>
        <end position="91"/>
    </location>
</feature>
<sequence>MGHRKKTNLQGFPEFFGQVMVVRRSTSPHPTGNDNVLSADSAALVACIMFEHLLNIPRIIATEIREYMVKENTTLPFSSLIYQICMDSGVPVFPDIDHMITNIRKIEITLIKDDLNPVAR</sequence>
<dbReference type="InterPro" id="IPR046796">
    <property type="entry name" value="Transposase_32_dom"/>
</dbReference>
<name>A0ABS8WI41_DATST</name>
<evidence type="ECO:0000259" key="1">
    <source>
        <dbReference type="Pfam" id="PF20167"/>
    </source>
</evidence>
<keyword evidence="3" id="KW-1185">Reference proteome</keyword>
<dbReference type="Pfam" id="PF20167">
    <property type="entry name" value="Transposase_32"/>
    <property type="match status" value="1"/>
</dbReference>
<gene>
    <name evidence="2" type="ORF">HAX54_045722</name>
</gene>
<evidence type="ECO:0000313" key="3">
    <source>
        <dbReference type="Proteomes" id="UP000823775"/>
    </source>
</evidence>